<organism evidence="10 11">
    <name type="scientific">Lithospermum erythrorhizon</name>
    <name type="common">Purple gromwell</name>
    <name type="synonym">Lithospermum officinale var. erythrorhizon</name>
    <dbReference type="NCBI Taxonomy" id="34254"/>
    <lineage>
        <taxon>Eukaryota</taxon>
        <taxon>Viridiplantae</taxon>
        <taxon>Streptophyta</taxon>
        <taxon>Embryophyta</taxon>
        <taxon>Tracheophyta</taxon>
        <taxon>Spermatophyta</taxon>
        <taxon>Magnoliopsida</taxon>
        <taxon>eudicotyledons</taxon>
        <taxon>Gunneridae</taxon>
        <taxon>Pentapetalae</taxon>
        <taxon>asterids</taxon>
        <taxon>lamiids</taxon>
        <taxon>Boraginales</taxon>
        <taxon>Boraginaceae</taxon>
        <taxon>Boraginoideae</taxon>
        <taxon>Lithospermeae</taxon>
        <taxon>Lithospermum</taxon>
    </lineage>
</organism>
<evidence type="ECO:0000259" key="9">
    <source>
        <dbReference type="Pfam" id="PF08263"/>
    </source>
</evidence>
<dbReference type="SUPFAM" id="SSF52058">
    <property type="entry name" value="L domain-like"/>
    <property type="match status" value="1"/>
</dbReference>
<keyword evidence="11" id="KW-1185">Reference proteome</keyword>
<dbReference type="PANTHER" id="PTHR48061">
    <property type="entry name" value="LEUCINE-RICH REPEAT RECEPTOR PROTEIN KINASE EMS1-LIKE-RELATED"/>
    <property type="match status" value="1"/>
</dbReference>
<proteinExistence type="predicted"/>
<protein>
    <recommendedName>
        <fullName evidence="9">Leucine-rich repeat-containing N-terminal plant-type domain-containing protein</fullName>
    </recommendedName>
</protein>
<keyword evidence="6" id="KW-1133">Transmembrane helix</keyword>
<dbReference type="EMBL" id="BAABME010021981">
    <property type="protein sequence ID" value="GAA0164712.1"/>
    <property type="molecule type" value="Genomic_DNA"/>
</dbReference>
<comment type="subcellular location">
    <subcellularLocation>
        <location evidence="1">Membrane</location>
        <topology evidence="1">Single-pass type I membrane protein</topology>
    </subcellularLocation>
</comment>
<sequence>MSWNKSTNCCNWDGVTCDKITSNVIELDLSCSELDGSIDSNNSLFQLSHLRRLNLSSSLEIVHLDYNNFHDKLPQSIFKITKALCPIALNPSFQLQEEYKEHEENG</sequence>
<keyword evidence="3" id="KW-0812">Transmembrane</keyword>
<evidence type="ECO:0000256" key="4">
    <source>
        <dbReference type="ARBA" id="ARBA00022729"/>
    </source>
</evidence>
<evidence type="ECO:0000256" key="2">
    <source>
        <dbReference type="ARBA" id="ARBA00022614"/>
    </source>
</evidence>
<evidence type="ECO:0000256" key="8">
    <source>
        <dbReference type="ARBA" id="ARBA00023180"/>
    </source>
</evidence>
<dbReference type="Gene3D" id="3.80.10.10">
    <property type="entry name" value="Ribonuclease Inhibitor"/>
    <property type="match status" value="1"/>
</dbReference>
<keyword evidence="4" id="KW-0732">Signal</keyword>
<evidence type="ECO:0000313" key="10">
    <source>
        <dbReference type="EMBL" id="GAA0164712.1"/>
    </source>
</evidence>
<keyword evidence="8" id="KW-0325">Glycoprotein</keyword>
<dbReference type="GO" id="GO:0016020">
    <property type="term" value="C:membrane"/>
    <property type="evidence" value="ECO:0007669"/>
    <property type="project" value="UniProtKB-SubCell"/>
</dbReference>
<name>A0AAV3QRK2_LITER</name>
<dbReference type="AlphaFoldDB" id="A0AAV3QRK2"/>
<evidence type="ECO:0000313" key="11">
    <source>
        <dbReference type="Proteomes" id="UP001454036"/>
    </source>
</evidence>
<evidence type="ECO:0000256" key="1">
    <source>
        <dbReference type="ARBA" id="ARBA00004479"/>
    </source>
</evidence>
<evidence type="ECO:0000256" key="5">
    <source>
        <dbReference type="ARBA" id="ARBA00022737"/>
    </source>
</evidence>
<dbReference type="InterPro" id="IPR032675">
    <property type="entry name" value="LRR_dom_sf"/>
</dbReference>
<feature type="domain" description="Leucine-rich repeat-containing N-terminal plant-type" evidence="9">
    <location>
        <begin position="2"/>
        <end position="18"/>
    </location>
</feature>
<gene>
    <name evidence="10" type="ORF">LIER_39844</name>
</gene>
<evidence type="ECO:0000256" key="7">
    <source>
        <dbReference type="ARBA" id="ARBA00023136"/>
    </source>
</evidence>
<dbReference type="Proteomes" id="UP001454036">
    <property type="component" value="Unassembled WGS sequence"/>
</dbReference>
<accession>A0AAV3QRK2</accession>
<dbReference type="PANTHER" id="PTHR48061:SF12">
    <property type="entry name" value="DISEASE RESISTANCE LIKE PROTEIN"/>
    <property type="match status" value="1"/>
</dbReference>
<keyword evidence="7" id="KW-0472">Membrane</keyword>
<dbReference type="InterPro" id="IPR046956">
    <property type="entry name" value="RLP23-like"/>
</dbReference>
<dbReference type="InterPro" id="IPR013210">
    <property type="entry name" value="LRR_N_plant-typ"/>
</dbReference>
<dbReference type="Pfam" id="PF08263">
    <property type="entry name" value="LRRNT_2"/>
    <property type="match status" value="1"/>
</dbReference>
<evidence type="ECO:0000256" key="3">
    <source>
        <dbReference type="ARBA" id="ARBA00022692"/>
    </source>
</evidence>
<keyword evidence="2" id="KW-0433">Leucine-rich repeat</keyword>
<keyword evidence="5" id="KW-0677">Repeat</keyword>
<evidence type="ECO:0000256" key="6">
    <source>
        <dbReference type="ARBA" id="ARBA00022989"/>
    </source>
</evidence>
<comment type="caution">
    <text evidence="10">The sequence shown here is derived from an EMBL/GenBank/DDBJ whole genome shotgun (WGS) entry which is preliminary data.</text>
</comment>
<reference evidence="10 11" key="1">
    <citation type="submission" date="2024-01" db="EMBL/GenBank/DDBJ databases">
        <title>The complete chloroplast genome sequence of Lithospermum erythrorhizon: insights into the phylogenetic relationship among Boraginaceae species and the maternal lineages of purple gromwells.</title>
        <authorList>
            <person name="Okada T."/>
            <person name="Watanabe K."/>
        </authorList>
    </citation>
    <scope>NUCLEOTIDE SEQUENCE [LARGE SCALE GENOMIC DNA]</scope>
</reference>